<proteinExistence type="predicted"/>
<dbReference type="STRING" id="286156.Ppb6_00324"/>
<sequence length="87" mass="10138">MLCWFFTLPDNSALTLKLDNNKHISYFSLLIAEIPVCIQCGREYSGYELKACHFQDIFIFLETLRKISLSLRYLAVIDAAQRYTLEP</sequence>
<organism evidence="1 2">
    <name type="scientific">Photorhabdus australis subsp. thailandensis</name>
    <dbReference type="NCBI Taxonomy" id="2805096"/>
    <lineage>
        <taxon>Bacteria</taxon>
        <taxon>Pseudomonadati</taxon>
        <taxon>Pseudomonadota</taxon>
        <taxon>Gammaproteobacteria</taxon>
        <taxon>Enterobacterales</taxon>
        <taxon>Morganellaceae</taxon>
        <taxon>Photorhabdus</taxon>
    </lineage>
</organism>
<reference evidence="1 2" key="1">
    <citation type="submission" date="2015-12" db="EMBL/GenBank/DDBJ databases">
        <title>Genome comparisons provide insights into the role of secondary metabolites in the pathogenic phase of the Photorhabdus life cycle.</title>
        <authorList>
            <person name="Tobias N.J."/>
            <person name="Mishra B."/>
            <person name="Gupta D.K."/>
            <person name="Thines M."/>
            <person name="Stinear T.P."/>
            <person name="Bode H.B."/>
        </authorList>
    </citation>
    <scope>NUCLEOTIDE SEQUENCE [LARGE SCALE GENOMIC DNA]</scope>
    <source>
        <strain evidence="1 2">PB68.1</strain>
    </source>
</reference>
<accession>A0A1C0U914</accession>
<evidence type="ECO:0000313" key="2">
    <source>
        <dbReference type="Proteomes" id="UP000093476"/>
    </source>
</evidence>
<protein>
    <submittedName>
        <fullName evidence="1">Uncharacterized protein</fullName>
    </submittedName>
</protein>
<name>A0A1C0U914_9GAMM</name>
<dbReference type="Proteomes" id="UP000093476">
    <property type="component" value="Unassembled WGS sequence"/>
</dbReference>
<gene>
    <name evidence="1" type="ORF">Ppb6_00324</name>
</gene>
<keyword evidence="2" id="KW-1185">Reference proteome</keyword>
<dbReference type="EMBL" id="LOMY01000015">
    <property type="protein sequence ID" value="OCQ54422.1"/>
    <property type="molecule type" value="Genomic_DNA"/>
</dbReference>
<comment type="caution">
    <text evidence="1">The sequence shown here is derived from an EMBL/GenBank/DDBJ whole genome shotgun (WGS) entry which is preliminary data.</text>
</comment>
<dbReference type="AlphaFoldDB" id="A0A1C0U914"/>
<evidence type="ECO:0000313" key="1">
    <source>
        <dbReference type="EMBL" id="OCQ54422.1"/>
    </source>
</evidence>